<keyword evidence="1" id="KW-1133">Transmembrane helix</keyword>
<comment type="caution">
    <text evidence="2">The sequence shown here is derived from an EMBL/GenBank/DDBJ whole genome shotgun (WGS) entry which is preliminary data.</text>
</comment>
<feature type="transmembrane region" description="Helical" evidence="1">
    <location>
        <begin position="45"/>
        <end position="63"/>
    </location>
</feature>
<keyword evidence="1" id="KW-0812">Transmembrane</keyword>
<dbReference type="Proteomes" id="UP000325255">
    <property type="component" value="Unassembled WGS sequence"/>
</dbReference>
<sequence>MAIGVVIGTAAYALAWVVFGAVVWFLTQDKAEALLARAFKRNQRLARNAIGAVLLGIVLVVGGKTVPDLEWPRPWLLLVLQQGIGIAGLLVLLAAAQARDVWALLGLPLAGDAQPEQNAPFVVRGVLAYVRHPFSAGAILILVALVHDLRSAATAIFAIIGILVALRLQERALLRRFADYAAYQAQVPALLPWRGRAWRRAES</sequence>
<proteinExistence type="predicted"/>
<dbReference type="RefSeq" id="WP_150043185.1">
    <property type="nucleotide sequence ID" value="NZ_OW485601.1"/>
</dbReference>
<keyword evidence="1" id="KW-0472">Membrane</keyword>
<feature type="transmembrane region" description="Helical" evidence="1">
    <location>
        <begin position="126"/>
        <end position="146"/>
    </location>
</feature>
<feature type="transmembrane region" description="Helical" evidence="1">
    <location>
        <begin position="152"/>
        <end position="168"/>
    </location>
</feature>
<evidence type="ECO:0000313" key="3">
    <source>
        <dbReference type="Proteomes" id="UP000325255"/>
    </source>
</evidence>
<organism evidence="2 3">
    <name type="scientific">Rhodovastum atsumiense</name>
    <dbReference type="NCBI Taxonomy" id="504468"/>
    <lineage>
        <taxon>Bacteria</taxon>
        <taxon>Pseudomonadati</taxon>
        <taxon>Pseudomonadota</taxon>
        <taxon>Alphaproteobacteria</taxon>
        <taxon>Acetobacterales</taxon>
        <taxon>Acetobacteraceae</taxon>
        <taxon>Rhodovastum</taxon>
    </lineage>
</organism>
<protein>
    <recommendedName>
        <fullName evidence="4">Isoprenylcysteine carboxylmethyltransferase family protein</fullName>
    </recommendedName>
</protein>
<keyword evidence="3" id="KW-1185">Reference proteome</keyword>
<accession>A0A5M6IN85</accession>
<evidence type="ECO:0008006" key="4">
    <source>
        <dbReference type="Google" id="ProtNLM"/>
    </source>
</evidence>
<feature type="transmembrane region" description="Helical" evidence="1">
    <location>
        <begin position="75"/>
        <end position="96"/>
    </location>
</feature>
<name>A0A5M6IN85_9PROT</name>
<dbReference type="OrthoDB" id="9789029at2"/>
<dbReference type="Gene3D" id="1.20.120.1630">
    <property type="match status" value="1"/>
</dbReference>
<gene>
    <name evidence="2" type="ORF">F1189_22780</name>
</gene>
<dbReference type="EMBL" id="VWPK01000045">
    <property type="protein sequence ID" value="KAA5609721.1"/>
    <property type="molecule type" value="Genomic_DNA"/>
</dbReference>
<evidence type="ECO:0000256" key="1">
    <source>
        <dbReference type="SAM" id="Phobius"/>
    </source>
</evidence>
<evidence type="ECO:0000313" key="2">
    <source>
        <dbReference type="EMBL" id="KAA5609721.1"/>
    </source>
</evidence>
<dbReference type="AlphaFoldDB" id="A0A5M6IN85"/>
<reference evidence="2 3" key="1">
    <citation type="submission" date="2019-09" db="EMBL/GenBank/DDBJ databases">
        <title>Genome sequence of Rhodovastum atsumiense, a diverse member of the Acetobacteraceae family of non-sulfur purple photosynthetic bacteria.</title>
        <authorList>
            <person name="Meyer T."/>
            <person name="Kyndt J."/>
        </authorList>
    </citation>
    <scope>NUCLEOTIDE SEQUENCE [LARGE SCALE GENOMIC DNA]</scope>
    <source>
        <strain evidence="2 3">DSM 21279</strain>
    </source>
</reference>
<feature type="transmembrane region" description="Helical" evidence="1">
    <location>
        <begin position="6"/>
        <end position="25"/>
    </location>
</feature>